<dbReference type="EMBL" id="RKHY01000001">
    <property type="protein sequence ID" value="ROS38185.1"/>
    <property type="molecule type" value="Genomic_DNA"/>
</dbReference>
<organism evidence="4 5">
    <name type="scientific">Amycolatopsis thermoflava</name>
    <dbReference type="NCBI Taxonomy" id="84480"/>
    <lineage>
        <taxon>Bacteria</taxon>
        <taxon>Bacillati</taxon>
        <taxon>Actinomycetota</taxon>
        <taxon>Actinomycetes</taxon>
        <taxon>Pseudonocardiales</taxon>
        <taxon>Pseudonocardiaceae</taxon>
        <taxon>Amycolatopsis</taxon>
        <taxon>Amycolatopsis methanolica group</taxon>
    </lineage>
</organism>
<comment type="caution">
    <text evidence="4">The sequence shown here is derived from an EMBL/GenBank/DDBJ whole genome shotgun (WGS) entry which is preliminary data.</text>
</comment>
<dbReference type="Proteomes" id="UP000274843">
    <property type="component" value="Unassembled WGS sequence"/>
</dbReference>
<proteinExistence type="predicted"/>
<evidence type="ECO:0000313" key="5">
    <source>
        <dbReference type="Proteomes" id="UP000274843"/>
    </source>
</evidence>
<evidence type="ECO:0000259" key="3">
    <source>
        <dbReference type="PROSITE" id="PS51186"/>
    </source>
</evidence>
<dbReference type="AlphaFoldDB" id="A0A3N2GQJ5"/>
<dbReference type="InterPro" id="IPR000182">
    <property type="entry name" value="GNAT_dom"/>
</dbReference>
<dbReference type="Pfam" id="PF00583">
    <property type="entry name" value="Acetyltransf_1"/>
    <property type="match status" value="1"/>
</dbReference>
<dbReference type="InterPro" id="IPR016181">
    <property type="entry name" value="Acyl_CoA_acyltransferase"/>
</dbReference>
<dbReference type="GO" id="GO:0016747">
    <property type="term" value="F:acyltransferase activity, transferring groups other than amino-acyl groups"/>
    <property type="evidence" value="ECO:0007669"/>
    <property type="project" value="InterPro"/>
</dbReference>
<protein>
    <submittedName>
        <fullName evidence="4">Acetyltransferase (GNAT) family protein</fullName>
    </submittedName>
</protein>
<dbReference type="InterPro" id="IPR050832">
    <property type="entry name" value="Bact_Acetyltransf"/>
</dbReference>
<dbReference type="Gene3D" id="3.40.630.30">
    <property type="match status" value="1"/>
</dbReference>
<sequence>MRWTTRRASVAEAETLALINLEGWRSAYRGVVPDAHLDSLRVEDRIERFRARLGLPGPRATWVAVTEDGTIGAYATVVPVREESDRLPGVPTGELASLYAAPRFRGAGAGFAAHQAGLAHLVREGFGHAVVWVFRANAPARRFYERCGWQCDGVVKDPQLGGVPTPEIRYSRPLRPGPSP</sequence>
<reference evidence="4 5" key="1">
    <citation type="submission" date="2018-11" db="EMBL/GenBank/DDBJ databases">
        <title>Sequencing the genomes of 1000 actinobacteria strains.</title>
        <authorList>
            <person name="Klenk H.-P."/>
        </authorList>
    </citation>
    <scope>NUCLEOTIDE SEQUENCE [LARGE SCALE GENOMIC DNA]</scope>
    <source>
        <strain evidence="4 5">DSM 44348</strain>
    </source>
</reference>
<evidence type="ECO:0000256" key="1">
    <source>
        <dbReference type="ARBA" id="ARBA00022679"/>
    </source>
</evidence>
<dbReference type="PANTHER" id="PTHR43877">
    <property type="entry name" value="AMINOALKYLPHOSPHONATE N-ACETYLTRANSFERASE-RELATED-RELATED"/>
    <property type="match status" value="1"/>
</dbReference>
<keyword evidence="1 4" id="KW-0808">Transferase</keyword>
<dbReference type="CDD" id="cd04301">
    <property type="entry name" value="NAT_SF"/>
    <property type="match status" value="1"/>
</dbReference>
<gene>
    <name evidence="4" type="ORF">EDD35_0453</name>
</gene>
<evidence type="ECO:0000256" key="2">
    <source>
        <dbReference type="ARBA" id="ARBA00023315"/>
    </source>
</evidence>
<dbReference type="SUPFAM" id="SSF55729">
    <property type="entry name" value="Acyl-CoA N-acyltransferases (Nat)"/>
    <property type="match status" value="1"/>
</dbReference>
<dbReference type="PROSITE" id="PS51186">
    <property type="entry name" value="GNAT"/>
    <property type="match status" value="1"/>
</dbReference>
<keyword evidence="2" id="KW-0012">Acyltransferase</keyword>
<feature type="domain" description="N-acetyltransferase" evidence="3">
    <location>
        <begin position="11"/>
        <end position="175"/>
    </location>
</feature>
<accession>A0A3N2GQJ5</accession>
<name>A0A3N2GQJ5_9PSEU</name>
<keyword evidence="5" id="KW-1185">Reference proteome</keyword>
<evidence type="ECO:0000313" key="4">
    <source>
        <dbReference type="EMBL" id="ROS38185.1"/>
    </source>
</evidence>